<keyword evidence="1" id="KW-0472">Membrane</keyword>
<dbReference type="RefSeq" id="WP_132849784.1">
    <property type="nucleotide sequence ID" value="NZ_CP058648.1"/>
</dbReference>
<dbReference type="Proteomes" id="UP000295504">
    <property type="component" value="Unassembled WGS sequence"/>
</dbReference>
<organism evidence="2 3">
    <name type="scientific">Serpentinicella alkaliphila</name>
    <dbReference type="NCBI Taxonomy" id="1734049"/>
    <lineage>
        <taxon>Bacteria</taxon>
        <taxon>Bacillati</taxon>
        <taxon>Bacillota</taxon>
        <taxon>Clostridia</taxon>
        <taxon>Peptostreptococcales</taxon>
        <taxon>Natronincolaceae</taxon>
        <taxon>Serpentinicella</taxon>
    </lineage>
</organism>
<keyword evidence="1" id="KW-0812">Transmembrane</keyword>
<dbReference type="OrthoDB" id="1928376at2"/>
<accession>A0A4R2T176</accession>
<evidence type="ECO:0000256" key="1">
    <source>
        <dbReference type="SAM" id="Phobius"/>
    </source>
</evidence>
<dbReference type="EMBL" id="SLYC01000069">
    <property type="protein sequence ID" value="TCP94846.1"/>
    <property type="molecule type" value="Genomic_DNA"/>
</dbReference>
<dbReference type="AlphaFoldDB" id="A0A4R2T176"/>
<protein>
    <submittedName>
        <fullName evidence="2">Uncharacterized protein</fullName>
    </submittedName>
</protein>
<reference evidence="2 3" key="1">
    <citation type="submission" date="2019-03" db="EMBL/GenBank/DDBJ databases">
        <title>Genomic Encyclopedia of Type Strains, Phase IV (KMG-IV): sequencing the most valuable type-strain genomes for metagenomic binning, comparative biology and taxonomic classification.</title>
        <authorList>
            <person name="Goeker M."/>
        </authorList>
    </citation>
    <scope>NUCLEOTIDE SEQUENCE [LARGE SCALE GENOMIC DNA]</scope>
    <source>
        <strain evidence="2 3">DSM 100013</strain>
    </source>
</reference>
<sequence length="126" mass="14669">MKIRGWILIFTITIFSVSVFSYVNRVYMVPYSIAESFIGEARENNINSNLFLGNEQNLQGFISFINRDEVNSWTITKPSIEDKIKCFGREELKLDVYTYDNNGNENGYVPIELAKVQDEWRVIVLN</sequence>
<feature type="transmembrane region" description="Helical" evidence="1">
    <location>
        <begin position="6"/>
        <end position="23"/>
    </location>
</feature>
<evidence type="ECO:0000313" key="2">
    <source>
        <dbReference type="EMBL" id="TCP94846.1"/>
    </source>
</evidence>
<keyword evidence="3" id="KW-1185">Reference proteome</keyword>
<name>A0A4R2T176_9FIRM</name>
<comment type="caution">
    <text evidence="2">The sequence shown here is derived from an EMBL/GenBank/DDBJ whole genome shotgun (WGS) entry which is preliminary data.</text>
</comment>
<evidence type="ECO:0000313" key="3">
    <source>
        <dbReference type="Proteomes" id="UP000295504"/>
    </source>
</evidence>
<keyword evidence="1" id="KW-1133">Transmembrane helix</keyword>
<proteinExistence type="predicted"/>
<gene>
    <name evidence="2" type="ORF">EDD79_10694</name>
</gene>